<dbReference type="Proteomes" id="UP000095280">
    <property type="component" value="Unplaced"/>
</dbReference>
<evidence type="ECO:0000313" key="2">
    <source>
        <dbReference type="WBParaSite" id="maker-uti_cns_0013203-snap-gene-0.3-mRNA-1"/>
    </source>
</evidence>
<accession>A0A1I8IJP7</accession>
<organism evidence="1 2">
    <name type="scientific">Macrostomum lignano</name>
    <dbReference type="NCBI Taxonomy" id="282301"/>
    <lineage>
        <taxon>Eukaryota</taxon>
        <taxon>Metazoa</taxon>
        <taxon>Spiralia</taxon>
        <taxon>Lophotrochozoa</taxon>
        <taxon>Platyhelminthes</taxon>
        <taxon>Rhabditophora</taxon>
        <taxon>Macrostomorpha</taxon>
        <taxon>Macrostomida</taxon>
        <taxon>Macrostomidae</taxon>
        <taxon>Macrostomum</taxon>
    </lineage>
</organism>
<evidence type="ECO:0000313" key="1">
    <source>
        <dbReference type="Proteomes" id="UP000095280"/>
    </source>
</evidence>
<reference evidence="2" key="1">
    <citation type="submission" date="2016-11" db="UniProtKB">
        <authorList>
            <consortium name="WormBaseParasite"/>
        </authorList>
    </citation>
    <scope>IDENTIFICATION</scope>
</reference>
<sequence length="393" mass="41982">VSEIIQRDSGDFKPLCCILDSCGGALDETESLQAALLEALLDCQQQSHQLDRLCRDFKLYYGGGQQQSLGQFPCRIGLLLIPQLNVPAGLAATGTRVAVADAALEAFLHCDMLDLANALVAASGGPGPFGLALPDPCPEGAMDRAVLLLQPVANLRAPRRRRHGRKYCECVHCGRPAGRLCDGFPPHLVRGRLFLLSPRSGHHRQVLPARPQARVPAVQRQHLVPESAAEGPGHRPRLMLCSAVRLSLPDLALPLAKIGTRFGIYRALQPDCLSSACRAIWLAKSPPPCWRLPSAAFAIGGGAATWTTLSAAAASAWCRCRRTAATGICPAGRPAARRRLHAEDATDCLLAVLQRAADIFNSTLMVGPVGLLARRPRFSLQPDGPAISLSGQE</sequence>
<dbReference type="WBParaSite" id="maker-uti_cns_0013203-snap-gene-0.3-mRNA-1">
    <property type="protein sequence ID" value="maker-uti_cns_0013203-snap-gene-0.3-mRNA-1"/>
    <property type="gene ID" value="maker-uti_cns_0013203-snap-gene-0.3"/>
</dbReference>
<proteinExistence type="predicted"/>
<keyword evidence="1" id="KW-1185">Reference proteome</keyword>
<protein>
    <submittedName>
        <fullName evidence="2">Reverse transcriptase domain-containing protein</fullName>
    </submittedName>
</protein>
<dbReference type="AlphaFoldDB" id="A0A1I8IJP7"/>
<name>A0A1I8IJP7_9PLAT</name>